<feature type="transmembrane region" description="Helical" evidence="1">
    <location>
        <begin position="112"/>
        <end position="131"/>
    </location>
</feature>
<keyword evidence="1" id="KW-0472">Membrane</keyword>
<organism evidence="4 5">
    <name type="scientific">Paenibacillus zeisoli</name>
    <dbReference type="NCBI Taxonomy" id="2496267"/>
    <lineage>
        <taxon>Bacteria</taxon>
        <taxon>Bacillati</taxon>
        <taxon>Bacillota</taxon>
        <taxon>Bacilli</taxon>
        <taxon>Bacillales</taxon>
        <taxon>Paenibacillaceae</taxon>
        <taxon>Paenibacillus</taxon>
    </lineage>
</organism>
<sequence>MQIRKAEKMTIFKGLCGFVVMIWVSMISTTSFDGAQLKEVLQGLLLSIGFLAGAICFAIFAQGWILFTNKLSRHRLYSAVLFAVIGIIDVLYKTTLSGVHLLGLEFQTNTLVWMVMVSHGIGAAGVLMIFSSNDKEVGRTQKFNALAISLITMIIGLYVVGQFQSSLPQLIGPNRINSWHLFGSAGIQILYITALAAILYKNRVERSTAVLSVISALVFMMMGHYLTFISEPEYLGITHLTGEIFMMLSYYFILEGVYKLTIEEPLRYQQLAEAKITYLAYHDDLTGLPNRRKLKETLQDQIEVSRLSRVSTAVIIVNINRFKAINDSLGYSAGDRLLSVMGERLMDSCTPAEEVFRMGEDEFAVIVPGISNVSSIYDRMDQLLTALESTMVIDNSEYHLSVSLGLALFPEDGQSADQLLQNADMAVHNAKEQGMDSSRYMPSMQVQVQSRLKLENDLRKGIERQEFFLEFQPQIHLDTGKIVGMEALVRWNHPHRGLIPPAEFIPLAEESGLIVPLGDWVLRTACIQNKKWQMQGYEPICISVNLSMRQFRQSHLSEHIRDILAEIELDPNYLELEITESMTFDKESAFDQLRRLKELGVHISIDDFGTGYSSLHYLKSLPIDRLKIDRSFVKEVMEDNNDAAIVSTITSMAHHLKLKVTAEGVENQEQLEFLKLQRCHEGQGYLFSKPLGAQDIEARFLGREAV</sequence>
<feature type="transmembrane region" description="Helical" evidence="1">
    <location>
        <begin position="143"/>
        <end position="161"/>
    </location>
</feature>
<comment type="caution">
    <text evidence="4">The sequence shown here is derived from an EMBL/GenBank/DDBJ whole genome shotgun (WGS) entry which is preliminary data.</text>
</comment>
<dbReference type="CDD" id="cd01948">
    <property type="entry name" value="EAL"/>
    <property type="match status" value="1"/>
</dbReference>
<feature type="transmembrane region" description="Helical" evidence="1">
    <location>
        <begin position="207"/>
        <end position="228"/>
    </location>
</feature>
<reference evidence="4 5" key="1">
    <citation type="submission" date="2018-12" db="EMBL/GenBank/DDBJ databases">
        <authorList>
            <person name="Sun L."/>
            <person name="Chen Z."/>
        </authorList>
    </citation>
    <scope>NUCLEOTIDE SEQUENCE [LARGE SCALE GENOMIC DNA]</scope>
    <source>
        <strain evidence="4 5">3-5-3</strain>
    </source>
</reference>
<feature type="domain" description="EAL" evidence="2">
    <location>
        <begin position="451"/>
        <end position="704"/>
    </location>
</feature>
<dbReference type="FunFam" id="3.20.20.450:FF:000001">
    <property type="entry name" value="Cyclic di-GMP phosphodiesterase yahA"/>
    <property type="match status" value="1"/>
</dbReference>
<feature type="domain" description="GGDEF" evidence="3">
    <location>
        <begin position="310"/>
        <end position="443"/>
    </location>
</feature>
<gene>
    <name evidence="4" type="ORF">EJP77_17740</name>
</gene>
<dbReference type="InterPro" id="IPR000160">
    <property type="entry name" value="GGDEF_dom"/>
</dbReference>
<dbReference type="InterPro" id="IPR029787">
    <property type="entry name" value="Nucleotide_cyclase"/>
</dbReference>
<dbReference type="PROSITE" id="PS50883">
    <property type="entry name" value="EAL"/>
    <property type="match status" value="1"/>
</dbReference>
<dbReference type="SUPFAM" id="SSF141868">
    <property type="entry name" value="EAL domain-like"/>
    <property type="match status" value="1"/>
</dbReference>
<evidence type="ECO:0000313" key="4">
    <source>
        <dbReference type="EMBL" id="RUT28455.1"/>
    </source>
</evidence>
<protein>
    <submittedName>
        <fullName evidence="4">EAL domain-containing protein</fullName>
    </submittedName>
</protein>
<dbReference type="EMBL" id="RZNX01000010">
    <property type="protein sequence ID" value="RUT28455.1"/>
    <property type="molecule type" value="Genomic_DNA"/>
</dbReference>
<evidence type="ECO:0000259" key="2">
    <source>
        <dbReference type="PROSITE" id="PS50883"/>
    </source>
</evidence>
<dbReference type="InterPro" id="IPR033425">
    <property type="entry name" value="MASE3"/>
</dbReference>
<dbReference type="PROSITE" id="PS50887">
    <property type="entry name" value="GGDEF"/>
    <property type="match status" value="1"/>
</dbReference>
<dbReference type="Pfam" id="PF17159">
    <property type="entry name" value="MASE3"/>
    <property type="match status" value="1"/>
</dbReference>
<dbReference type="NCBIfam" id="TIGR00254">
    <property type="entry name" value="GGDEF"/>
    <property type="match status" value="1"/>
</dbReference>
<dbReference type="Pfam" id="PF00990">
    <property type="entry name" value="GGDEF"/>
    <property type="match status" value="1"/>
</dbReference>
<feature type="transmembrane region" description="Helical" evidence="1">
    <location>
        <begin position="12"/>
        <end position="32"/>
    </location>
</feature>
<proteinExistence type="predicted"/>
<keyword evidence="1" id="KW-1133">Transmembrane helix</keyword>
<feature type="transmembrane region" description="Helical" evidence="1">
    <location>
        <begin position="181"/>
        <end position="200"/>
    </location>
</feature>
<dbReference type="OrthoDB" id="9759607at2"/>
<accession>A0A3S1B6D0</accession>
<dbReference type="InterPro" id="IPR043128">
    <property type="entry name" value="Rev_trsase/Diguanyl_cyclase"/>
</dbReference>
<evidence type="ECO:0000313" key="5">
    <source>
        <dbReference type="Proteomes" id="UP000272464"/>
    </source>
</evidence>
<dbReference type="PANTHER" id="PTHR44757:SF2">
    <property type="entry name" value="BIOFILM ARCHITECTURE MAINTENANCE PROTEIN MBAA"/>
    <property type="match status" value="1"/>
</dbReference>
<evidence type="ECO:0000256" key="1">
    <source>
        <dbReference type="SAM" id="Phobius"/>
    </source>
</evidence>
<dbReference type="PANTHER" id="PTHR44757">
    <property type="entry name" value="DIGUANYLATE CYCLASE DGCP"/>
    <property type="match status" value="1"/>
</dbReference>
<dbReference type="Pfam" id="PF00563">
    <property type="entry name" value="EAL"/>
    <property type="match status" value="1"/>
</dbReference>
<dbReference type="RefSeq" id="WP_127200594.1">
    <property type="nucleotide sequence ID" value="NZ_RZNX01000010.1"/>
</dbReference>
<keyword evidence="5" id="KW-1185">Reference proteome</keyword>
<name>A0A3S1B6D0_9BACL</name>
<dbReference type="InterPro" id="IPR035919">
    <property type="entry name" value="EAL_sf"/>
</dbReference>
<evidence type="ECO:0000259" key="3">
    <source>
        <dbReference type="PROSITE" id="PS50887"/>
    </source>
</evidence>
<dbReference type="AlphaFoldDB" id="A0A3S1B6D0"/>
<feature type="transmembrane region" description="Helical" evidence="1">
    <location>
        <begin position="74"/>
        <end position="92"/>
    </location>
</feature>
<feature type="transmembrane region" description="Helical" evidence="1">
    <location>
        <begin position="44"/>
        <end position="67"/>
    </location>
</feature>
<dbReference type="CDD" id="cd01949">
    <property type="entry name" value="GGDEF"/>
    <property type="match status" value="1"/>
</dbReference>
<dbReference type="SMART" id="SM00052">
    <property type="entry name" value="EAL"/>
    <property type="match status" value="1"/>
</dbReference>
<dbReference type="InterPro" id="IPR052155">
    <property type="entry name" value="Biofilm_reg_signaling"/>
</dbReference>
<keyword evidence="1" id="KW-0812">Transmembrane</keyword>
<dbReference type="Gene3D" id="3.20.20.450">
    <property type="entry name" value="EAL domain"/>
    <property type="match status" value="1"/>
</dbReference>
<dbReference type="SMART" id="SM00267">
    <property type="entry name" value="GGDEF"/>
    <property type="match status" value="1"/>
</dbReference>
<dbReference type="Gene3D" id="3.30.70.270">
    <property type="match status" value="1"/>
</dbReference>
<dbReference type="Proteomes" id="UP000272464">
    <property type="component" value="Unassembled WGS sequence"/>
</dbReference>
<dbReference type="InterPro" id="IPR001633">
    <property type="entry name" value="EAL_dom"/>
</dbReference>
<dbReference type="SUPFAM" id="SSF55073">
    <property type="entry name" value="Nucleotide cyclase"/>
    <property type="match status" value="1"/>
</dbReference>